<dbReference type="InterPro" id="IPR029033">
    <property type="entry name" value="His_PPase_superfam"/>
</dbReference>
<accession>A0A2V1N0Q2</accession>
<feature type="active site" description="Tele-phosphohistidine intermediate" evidence="1">
    <location>
        <position position="8"/>
    </location>
</feature>
<evidence type="ECO:0000256" key="2">
    <source>
        <dbReference type="PIRSR" id="PIRSR613078-2"/>
    </source>
</evidence>
<dbReference type="GO" id="GO:0016791">
    <property type="term" value="F:phosphatase activity"/>
    <property type="evidence" value="ECO:0007669"/>
    <property type="project" value="TreeGrafter"/>
</dbReference>
<dbReference type="SUPFAM" id="SSF53254">
    <property type="entry name" value="Phosphoglycerate mutase-like"/>
    <property type="match status" value="1"/>
</dbReference>
<feature type="active site" description="Proton donor/acceptor" evidence="1">
    <location>
        <position position="85"/>
    </location>
</feature>
<organism evidence="4 5">
    <name type="scientific">Levilactobacillus bambusae</name>
    <dbReference type="NCBI Taxonomy" id="2024736"/>
    <lineage>
        <taxon>Bacteria</taxon>
        <taxon>Bacillati</taxon>
        <taxon>Bacillota</taxon>
        <taxon>Bacilli</taxon>
        <taxon>Lactobacillales</taxon>
        <taxon>Lactobacillaceae</taxon>
        <taxon>Levilactobacillus</taxon>
    </lineage>
</organism>
<proteinExistence type="predicted"/>
<dbReference type="InterPro" id="IPR013078">
    <property type="entry name" value="His_Pase_superF_clade-1"/>
</dbReference>
<dbReference type="InterPro" id="IPR050275">
    <property type="entry name" value="PGM_Phosphatase"/>
</dbReference>
<comment type="caution">
    <text evidence="4">The sequence shown here is derived from an EMBL/GenBank/DDBJ whole genome shotgun (WGS) entry which is preliminary data.</text>
</comment>
<dbReference type="PANTHER" id="PTHR48100">
    <property type="entry name" value="BROAD-SPECIFICITY PHOSPHATASE YOR283W-RELATED"/>
    <property type="match status" value="1"/>
</dbReference>
<evidence type="ECO:0000313" key="4">
    <source>
        <dbReference type="EMBL" id="PWG00652.1"/>
    </source>
</evidence>
<reference evidence="4 5" key="1">
    <citation type="journal article" date="2018" name="Int. J. Syst. Evol. Microbiol.">
        <title>Lactobacillus bambusae sp. nov., isolated from a traditional fermented Ma-bamboo shoots of Taiwan.</title>
        <authorList>
            <person name="Wang L.-T."/>
        </authorList>
    </citation>
    <scope>NUCLEOTIDE SEQUENCE [LARGE SCALE GENOMIC DNA]</scope>
    <source>
        <strain evidence="4 5">BS-W1</strain>
    </source>
</reference>
<dbReference type="Pfam" id="PF00300">
    <property type="entry name" value="His_Phos_1"/>
    <property type="match status" value="1"/>
</dbReference>
<dbReference type="SMART" id="SM00855">
    <property type="entry name" value="PGAM"/>
    <property type="match status" value="1"/>
</dbReference>
<feature type="site" description="Transition state stabilizer" evidence="3">
    <location>
        <position position="157"/>
    </location>
</feature>
<gene>
    <name evidence="4" type="ORF">DCM90_00300</name>
</gene>
<evidence type="ECO:0000256" key="1">
    <source>
        <dbReference type="PIRSR" id="PIRSR613078-1"/>
    </source>
</evidence>
<dbReference type="AlphaFoldDB" id="A0A2V1N0Q2"/>
<protein>
    <submittedName>
        <fullName evidence="4">Histidine phosphatase family protein</fullName>
    </submittedName>
</protein>
<evidence type="ECO:0000256" key="3">
    <source>
        <dbReference type="PIRSR" id="PIRSR613078-3"/>
    </source>
</evidence>
<name>A0A2V1N0Q2_9LACO</name>
<dbReference type="GO" id="GO:0005737">
    <property type="term" value="C:cytoplasm"/>
    <property type="evidence" value="ECO:0007669"/>
    <property type="project" value="TreeGrafter"/>
</dbReference>
<dbReference type="RefSeq" id="WP_109249365.1">
    <property type="nucleotide sequence ID" value="NZ_QCXQ01000001.1"/>
</dbReference>
<dbReference type="CDD" id="cd07067">
    <property type="entry name" value="HP_PGM_like"/>
    <property type="match status" value="1"/>
</dbReference>
<dbReference type="PANTHER" id="PTHR48100:SF1">
    <property type="entry name" value="HISTIDINE PHOSPHATASE FAMILY PROTEIN-RELATED"/>
    <property type="match status" value="1"/>
</dbReference>
<dbReference type="Gene3D" id="3.40.50.1240">
    <property type="entry name" value="Phosphoglycerate mutase-like"/>
    <property type="match status" value="1"/>
</dbReference>
<sequence length="220" mass="24591">MKLYFIRHGKTQWNLESRYQGSGGDSPLLPESFQQMDEIGDFLKSTPFAHIYSSPIKRARITAGRIKQRIDQPQVPLTLMNRLQEFDLGQMEGKTFAEVERRFPKAFDAFRNHPDQYQAAEVGGESFTDVIHRMTPGIQQIIAANPGETDNVMVVSHGAALNAEINALLGVPLAELRKRGGLSNTSLTVLETVDNGKTFTLNVWNETGFLRAQPTKTDTI</sequence>
<dbReference type="OrthoDB" id="9782128at2"/>
<keyword evidence="5" id="KW-1185">Reference proteome</keyword>
<feature type="binding site" evidence="2">
    <location>
        <position position="58"/>
    </location>
    <ligand>
        <name>substrate</name>
    </ligand>
</feature>
<evidence type="ECO:0000313" key="5">
    <source>
        <dbReference type="Proteomes" id="UP000245080"/>
    </source>
</evidence>
<feature type="binding site" evidence="2">
    <location>
        <begin position="7"/>
        <end position="14"/>
    </location>
    <ligand>
        <name>substrate</name>
    </ligand>
</feature>
<dbReference type="Proteomes" id="UP000245080">
    <property type="component" value="Unassembled WGS sequence"/>
</dbReference>
<dbReference type="EMBL" id="QCXQ01000001">
    <property type="protein sequence ID" value="PWG00652.1"/>
    <property type="molecule type" value="Genomic_DNA"/>
</dbReference>